<dbReference type="AlphaFoldDB" id="A0A6A0AMQ9"/>
<dbReference type="EMBL" id="BLLF01008998">
    <property type="protein sequence ID" value="GFH33583.1"/>
    <property type="molecule type" value="Genomic_DNA"/>
</dbReference>
<proteinExistence type="predicted"/>
<feature type="non-terminal residue" evidence="1">
    <location>
        <position position="125"/>
    </location>
</feature>
<organism evidence="1 2">
    <name type="scientific">Haematococcus lacustris</name>
    <name type="common">Green alga</name>
    <name type="synonym">Haematococcus pluvialis</name>
    <dbReference type="NCBI Taxonomy" id="44745"/>
    <lineage>
        <taxon>Eukaryota</taxon>
        <taxon>Viridiplantae</taxon>
        <taxon>Chlorophyta</taxon>
        <taxon>core chlorophytes</taxon>
        <taxon>Chlorophyceae</taxon>
        <taxon>CS clade</taxon>
        <taxon>Chlamydomonadales</taxon>
        <taxon>Haematococcaceae</taxon>
        <taxon>Haematococcus</taxon>
    </lineage>
</organism>
<name>A0A6A0AMQ9_HAELA</name>
<protein>
    <submittedName>
        <fullName evidence="1">WW domain-containing protein</fullName>
    </submittedName>
</protein>
<reference evidence="1 2" key="1">
    <citation type="submission" date="2020-02" db="EMBL/GenBank/DDBJ databases">
        <title>Draft genome sequence of Haematococcus lacustris strain NIES-144.</title>
        <authorList>
            <person name="Morimoto D."/>
            <person name="Nakagawa S."/>
            <person name="Yoshida T."/>
            <person name="Sawayama S."/>
        </authorList>
    </citation>
    <scope>NUCLEOTIDE SEQUENCE [LARGE SCALE GENOMIC DNA]</scope>
    <source>
        <strain evidence="1 2">NIES-144</strain>
    </source>
</reference>
<gene>
    <name evidence="1" type="ORF">HaLaN_32978</name>
</gene>
<evidence type="ECO:0000313" key="2">
    <source>
        <dbReference type="Proteomes" id="UP000485058"/>
    </source>
</evidence>
<sequence length="125" mass="13591">MVLEPVLEADRVLPRGSSPLSNLAAPRELASLNASPSKTKALRKAEVFGFETRNVANSWLQPVALKTRSPDGSTSISMESSYEQLHPTYMPGQSSPSELTALRTTRILQSLGRTAIFSKSPYVDT</sequence>
<evidence type="ECO:0000313" key="1">
    <source>
        <dbReference type="EMBL" id="GFH33583.1"/>
    </source>
</evidence>
<keyword evidence="2" id="KW-1185">Reference proteome</keyword>
<comment type="caution">
    <text evidence="1">The sequence shown here is derived from an EMBL/GenBank/DDBJ whole genome shotgun (WGS) entry which is preliminary data.</text>
</comment>
<accession>A0A6A0AMQ9</accession>
<dbReference type="Proteomes" id="UP000485058">
    <property type="component" value="Unassembled WGS sequence"/>
</dbReference>